<name>A0ABS9VNP2_9SPHN</name>
<evidence type="ECO:0000256" key="1">
    <source>
        <dbReference type="SAM" id="MobiDB-lite"/>
    </source>
</evidence>
<evidence type="ECO:0000313" key="4">
    <source>
        <dbReference type="Proteomes" id="UP001203058"/>
    </source>
</evidence>
<reference evidence="3 4" key="1">
    <citation type="submission" date="2022-03" db="EMBL/GenBank/DDBJ databases">
        <authorList>
            <person name="Jo J.-H."/>
            <person name="Im W.-T."/>
        </authorList>
    </citation>
    <scope>NUCLEOTIDE SEQUENCE [LARGE SCALE GENOMIC DNA]</scope>
    <source>
        <strain evidence="3 4">SM33</strain>
    </source>
</reference>
<dbReference type="InterPro" id="IPR021747">
    <property type="entry name" value="DUF3313"/>
</dbReference>
<feature type="chain" id="PRO_5045641048" evidence="2">
    <location>
        <begin position="24"/>
        <end position="225"/>
    </location>
</feature>
<proteinExistence type="predicted"/>
<evidence type="ECO:0000256" key="2">
    <source>
        <dbReference type="SAM" id="SignalP"/>
    </source>
</evidence>
<protein>
    <submittedName>
        <fullName evidence="3">DUF3313 domain-containing protein</fullName>
    </submittedName>
</protein>
<feature type="region of interest" description="Disordered" evidence="1">
    <location>
        <begin position="27"/>
        <end position="49"/>
    </location>
</feature>
<feature type="signal peptide" evidence="2">
    <location>
        <begin position="1"/>
        <end position="23"/>
    </location>
</feature>
<dbReference type="EMBL" id="JAKZHW010000001">
    <property type="protein sequence ID" value="MCH8616595.1"/>
    <property type="molecule type" value="Genomic_DNA"/>
</dbReference>
<accession>A0ABS9VNP2</accession>
<dbReference type="Proteomes" id="UP001203058">
    <property type="component" value="Unassembled WGS sequence"/>
</dbReference>
<keyword evidence="2" id="KW-0732">Signal</keyword>
<evidence type="ECO:0000313" key="3">
    <source>
        <dbReference type="EMBL" id="MCH8616595.1"/>
    </source>
</evidence>
<gene>
    <name evidence="3" type="ORF">LZ016_10855</name>
</gene>
<dbReference type="RefSeq" id="WP_241447388.1">
    <property type="nucleotide sequence ID" value="NZ_JAKZHW010000001.1"/>
</dbReference>
<sequence length="225" mass="24189">MTRNTFRIALPALLLVTAVPVSAQTEDHAPVSLKSSSKMMQDKPGSESWTYAQPTSVFQKYRTLIVDPTVVYQGPDAQFEGIEPADRARFAQIITDELRSEMAQSFPSPAKPQGDTMRLKVTLLGAEKTKGGIATATRVTPFGFATSAVKSALGKTGSFTGSVLYAVELTDARTGELLIAAVRRRTPDPLDVPATLSTTDTIKAVSRDFANSARKRLVELTGAPK</sequence>
<organism evidence="3 4">
    <name type="scientific">Sphingomonas telluris</name>
    <dbReference type="NCBI Taxonomy" id="2907998"/>
    <lineage>
        <taxon>Bacteria</taxon>
        <taxon>Pseudomonadati</taxon>
        <taxon>Pseudomonadota</taxon>
        <taxon>Alphaproteobacteria</taxon>
        <taxon>Sphingomonadales</taxon>
        <taxon>Sphingomonadaceae</taxon>
        <taxon>Sphingomonas</taxon>
    </lineage>
</organism>
<keyword evidence="4" id="KW-1185">Reference proteome</keyword>
<dbReference type="Pfam" id="PF11769">
    <property type="entry name" value="DUF3313"/>
    <property type="match status" value="1"/>
</dbReference>
<comment type="caution">
    <text evidence="3">The sequence shown here is derived from an EMBL/GenBank/DDBJ whole genome shotgun (WGS) entry which is preliminary data.</text>
</comment>